<sequence>MRYLKSSLFLASVALITGCAELRAINDKVGEIAGQINSGVYGSGSSNTKVNHNGVTIHRKNDSFTSRQNIDHLFVNIRRKFGFRPVETGDRAGKVYHTVPGTLYHVSGFFGHDEDSRGVSLGDNYLEVILEKASSKSVSISWEASGSERWVKQAESKLKKVIKN</sequence>
<evidence type="ECO:0000313" key="2">
    <source>
        <dbReference type="Proteomes" id="UP000294841"/>
    </source>
</evidence>
<comment type="caution">
    <text evidence="1">The sequence shown here is derived from an EMBL/GenBank/DDBJ whole genome shotgun (WGS) entry which is preliminary data.</text>
</comment>
<reference evidence="1 2" key="1">
    <citation type="submission" date="2019-03" db="EMBL/GenBank/DDBJ databases">
        <title>Genomic Encyclopedia of Type Strains, Phase IV (KMG-IV): sequencing the most valuable type-strain genomes for metagenomic binning, comparative biology and taxonomic classification.</title>
        <authorList>
            <person name="Goeker M."/>
        </authorList>
    </citation>
    <scope>NUCLEOTIDE SEQUENCE [LARGE SCALE GENOMIC DNA]</scope>
    <source>
        <strain evidence="1 2">DSM 28231</strain>
    </source>
</reference>
<evidence type="ECO:0000313" key="1">
    <source>
        <dbReference type="EMBL" id="TCP14319.1"/>
    </source>
</evidence>
<keyword evidence="2" id="KW-1185">Reference proteome</keyword>
<dbReference type="OrthoDB" id="5680089at2"/>
<accession>A0A4R2N3B3</accession>
<dbReference type="Proteomes" id="UP000294841">
    <property type="component" value="Unassembled WGS sequence"/>
</dbReference>
<evidence type="ECO:0008006" key="3">
    <source>
        <dbReference type="Google" id="ProtNLM"/>
    </source>
</evidence>
<name>A0A4R2N3B3_9PAST</name>
<proteinExistence type="predicted"/>
<gene>
    <name evidence="1" type="ORF">EV697_101460</name>
</gene>
<dbReference type="RefSeq" id="WP_132022096.1">
    <property type="nucleotide sequence ID" value="NZ_CP016605.1"/>
</dbReference>
<protein>
    <recommendedName>
        <fullName evidence="3">Lipoprotein</fullName>
    </recommendedName>
</protein>
<dbReference type="AlphaFoldDB" id="A0A4R2N3B3"/>
<organism evidence="1 2">
    <name type="scientific">Bisgaardia hudsonensis</name>
    <dbReference type="NCBI Taxonomy" id="109472"/>
    <lineage>
        <taxon>Bacteria</taxon>
        <taxon>Pseudomonadati</taxon>
        <taxon>Pseudomonadota</taxon>
        <taxon>Gammaproteobacteria</taxon>
        <taxon>Pasteurellales</taxon>
        <taxon>Pasteurellaceae</taxon>
        <taxon>Bisgaardia</taxon>
    </lineage>
</organism>
<dbReference type="PROSITE" id="PS51257">
    <property type="entry name" value="PROKAR_LIPOPROTEIN"/>
    <property type="match status" value="1"/>
</dbReference>
<dbReference type="EMBL" id="SLXI01000001">
    <property type="protein sequence ID" value="TCP14319.1"/>
    <property type="molecule type" value="Genomic_DNA"/>
</dbReference>